<gene>
    <name evidence="1" type="ORF">JYK14_01355</name>
</gene>
<sequence>MLHNPIPYEPKSWFWVVGGDEEQVYSSAAAAYVPVSDPAYTAWLEAGGYASRIGTEAELEEVLAEAYPEGWKDYVPTVTVTPLEFMDRFTTEEKAAVAAAAQADATVLLWMMTMAAAQEVVLGDDKVTAGIDALVQAGILTEERGAAIASA</sequence>
<proteinExistence type="predicted"/>
<comment type="caution">
    <text evidence="1">The sequence shown here is derived from an EMBL/GenBank/DDBJ whole genome shotgun (WGS) entry which is preliminary data.</text>
</comment>
<protein>
    <submittedName>
        <fullName evidence="1">Uncharacterized protein</fullName>
    </submittedName>
</protein>
<organism evidence="1 2">
    <name type="scientific">Siccirubricoccus soli</name>
    <dbReference type="NCBI Taxonomy" id="2899147"/>
    <lineage>
        <taxon>Bacteria</taxon>
        <taxon>Pseudomonadati</taxon>
        <taxon>Pseudomonadota</taxon>
        <taxon>Alphaproteobacteria</taxon>
        <taxon>Acetobacterales</taxon>
        <taxon>Roseomonadaceae</taxon>
        <taxon>Siccirubricoccus</taxon>
    </lineage>
</organism>
<accession>A0ABT1CZI6</accession>
<reference evidence="1 2" key="1">
    <citation type="submission" date="2021-12" db="EMBL/GenBank/DDBJ databases">
        <title>Siccirubricoccus leaddurans sp. nov., a high concentration Zn2+ tolerance bacterium.</title>
        <authorList>
            <person name="Cao Y."/>
        </authorList>
    </citation>
    <scope>NUCLEOTIDE SEQUENCE [LARGE SCALE GENOMIC DNA]</scope>
    <source>
        <strain evidence="1 2">KC 17139</strain>
    </source>
</reference>
<dbReference type="EMBL" id="JAFIRR010000008">
    <property type="protein sequence ID" value="MCO6414827.1"/>
    <property type="molecule type" value="Genomic_DNA"/>
</dbReference>
<evidence type="ECO:0000313" key="1">
    <source>
        <dbReference type="EMBL" id="MCO6414827.1"/>
    </source>
</evidence>
<dbReference type="Proteomes" id="UP001523392">
    <property type="component" value="Unassembled WGS sequence"/>
</dbReference>
<dbReference type="RefSeq" id="WP_252951414.1">
    <property type="nucleotide sequence ID" value="NZ_JAFIRR010000008.1"/>
</dbReference>
<name>A0ABT1CZI6_9PROT</name>
<keyword evidence="2" id="KW-1185">Reference proteome</keyword>
<evidence type="ECO:0000313" key="2">
    <source>
        <dbReference type="Proteomes" id="UP001523392"/>
    </source>
</evidence>